<dbReference type="Pfam" id="PF00106">
    <property type="entry name" value="adh_short"/>
    <property type="match status" value="1"/>
</dbReference>
<gene>
    <name evidence="3" type="ORF">N0V83_009813</name>
</gene>
<dbReference type="PANTHER" id="PTHR43008">
    <property type="entry name" value="BENZIL REDUCTASE"/>
    <property type="match status" value="1"/>
</dbReference>
<keyword evidence="4" id="KW-1185">Reference proteome</keyword>
<dbReference type="GO" id="GO:0016616">
    <property type="term" value="F:oxidoreductase activity, acting on the CH-OH group of donors, NAD or NADP as acceptor"/>
    <property type="evidence" value="ECO:0007669"/>
    <property type="project" value="UniProtKB-ARBA"/>
</dbReference>
<dbReference type="InterPro" id="IPR036291">
    <property type="entry name" value="NAD(P)-bd_dom_sf"/>
</dbReference>
<dbReference type="InterPro" id="IPR002347">
    <property type="entry name" value="SDR_fam"/>
</dbReference>
<evidence type="ECO:0000256" key="2">
    <source>
        <dbReference type="ARBA" id="ARBA00023002"/>
    </source>
</evidence>
<dbReference type="PANTHER" id="PTHR43008:SF8">
    <property type="entry name" value="BENZIL REDUCTASE ((S)-BENZOIN FORMING) IRC24"/>
    <property type="match status" value="1"/>
</dbReference>
<reference evidence="3" key="1">
    <citation type="submission" date="2022-10" db="EMBL/GenBank/DDBJ databases">
        <title>Tapping the CABI collections for fungal endophytes: first genome assemblies for Collariella, Neodidymelliopsis, Ascochyta clinopodiicola, Didymella pomorum, Didymosphaeria variabile, Neocosmospora piperis and Neocucurbitaria cava.</title>
        <authorList>
            <person name="Hill R."/>
        </authorList>
    </citation>
    <scope>NUCLEOTIDE SEQUENCE</scope>
    <source>
        <strain evidence="3">IMI 356814</strain>
    </source>
</reference>
<proteinExistence type="inferred from homology"/>
<evidence type="ECO:0008006" key="5">
    <source>
        <dbReference type="Google" id="ProtNLM"/>
    </source>
</evidence>
<dbReference type="AlphaFoldDB" id="A0A9W8Y233"/>
<dbReference type="SUPFAM" id="SSF51735">
    <property type="entry name" value="NAD(P)-binding Rossmann-fold domains"/>
    <property type="match status" value="1"/>
</dbReference>
<dbReference type="GO" id="GO:0050664">
    <property type="term" value="F:oxidoreductase activity, acting on NAD(P)H, oxygen as acceptor"/>
    <property type="evidence" value="ECO:0007669"/>
    <property type="project" value="TreeGrafter"/>
</dbReference>
<comment type="caution">
    <text evidence="3">The sequence shown here is derived from an EMBL/GenBank/DDBJ whole genome shotgun (WGS) entry which is preliminary data.</text>
</comment>
<sequence length="270" mass="28768">MADKLIVLITGGNTGIGYESVKALYASPQAHIILMGSRSLEKAHIAISTLKSEVTDSKSEVIPLQIDLEDDTSIDNVYKEVESKYGRVDALVNNAGGSFDSVIASKPGAAGIREGWNHTYDLNVTSTQVFTTKFAPLLVASSHPRLLFVTSGLSSLATAGTFTNKVISGPPPKGWPKPAALSMLAYRSSKSALNMLMIDWQRQLENDDAKVFCISPGFLATNLGGMGAQFLKSRGAGDPSQGGNLIRDVVQGLRDEDAGKVVNKDGVQPW</sequence>
<evidence type="ECO:0000256" key="1">
    <source>
        <dbReference type="ARBA" id="ARBA00006484"/>
    </source>
</evidence>
<dbReference type="OrthoDB" id="1933717at2759"/>
<dbReference type="Proteomes" id="UP001140560">
    <property type="component" value="Unassembled WGS sequence"/>
</dbReference>
<accession>A0A9W8Y233</accession>
<dbReference type="Gene3D" id="3.40.50.720">
    <property type="entry name" value="NAD(P)-binding Rossmann-like Domain"/>
    <property type="match status" value="1"/>
</dbReference>
<evidence type="ECO:0000313" key="4">
    <source>
        <dbReference type="Proteomes" id="UP001140560"/>
    </source>
</evidence>
<comment type="similarity">
    <text evidence="1">Belongs to the short-chain dehydrogenases/reductases (SDR) family.</text>
</comment>
<name>A0A9W8Y233_9PLEO</name>
<dbReference type="PRINTS" id="PR00081">
    <property type="entry name" value="GDHRDH"/>
</dbReference>
<organism evidence="3 4">
    <name type="scientific">Neocucurbitaria cava</name>
    <dbReference type="NCBI Taxonomy" id="798079"/>
    <lineage>
        <taxon>Eukaryota</taxon>
        <taxon>Fungi</taxon>
        <taxon>Dikarya</taxon>
        <taxon>Ascomycota</taxon>
        <taxon>Pezizomycotina</taxon>
        <taxon>Dothideomycetes</taxon>
        <taxon>Pleosporomycetidae</taxon>
        <taxon>Pleosporales</taxon>
        <taxon>Pleosporineae</taxon>
        <taxon>Cucurbitariaceae</taxon>
        <taxon>Neocucurbitaria</taxon>
    </lineage>
</organism>
<dbReference type="EMBL" id="JAPEUY010000019">
    <property type="protein sequence ID" value="KAJ4363518.1"/>
    <property type="molecule type" value="Genomic_DNA"/>
</dbReference>
<keyword evidence="2" id="KW-0560">Oxidoreductase</keyword>
<evidence type="ECO:0000313" key="3">
    <source>
        <dbReference type="EMBL" id="KAJ4363518.1"/>
    </source>
</evidence>
<protein>
    <recommendedName>
        <fullName evidence="5">NAD(P)-binding protein</fullName>
    </recommendedName>
</protein>